<evidence type="ECO:0000313" key="1">
    <source>
        <dbReference type="EMBL" id="MFC5217275.1"/>
    </source>
</evidence>
<keyword evidence="2" id="KW-1185">Reference proteome</keyword>
<dbReference type="EMBL" id="JBHSKM010000019">
    <property type="protein sequence ID" value="MFC5217275.1"/>
    <property type="molecule type" value="Genomic_DNA"/>
</dbReference>
<organism evidence="1 2">
    <name type="scientific">Streptomyces coerulescens</name>
    <dbReference type="NCBI Taxonomy" id="29304"/>
    <lineage>
        <taxon>Bacteria</taxon>
        <taxon>Bacillati</taxon>
        <taxon>Actinomycetota</taxon>
        <taxon>Actinomycetes</taxon>
        <taxon>Kitasatosporales</taxon>
        <taxon>Streptomycetaceae</taxon>
        <taxon>Streptomyces</taxon>
    </lineage>
</organism>
<proteinExistence type="predicted"/>
<comment type="caution">
    <text evidence="1">The sequence shown here is derived from an EMBL/GenBank/DDBJ whole genome shotgun (WGS) entry which is preliminary data.</text>
</comment>
<dbReference type="RefSeq" id="WP_380857800.1">
    <property type="nucleotide sequence ID" value="NZ_JBHSKM010000019.1"/>
</dbReference>
<protein>
    <submittedName>
        <fullName evidence="1">Uncharacterized protein</fullName>
    </submittedName>
</protein>
<dbReference type="Proteomes" id="UP001596263">
    <property type="component" value="Unassembled WGS sequence"/>
</dbReference>
<gene>
    <name evidence="1" type="ORF">ACFPQ9_25895</name>
</gene>
<evidence type="ECO:0000313" key="2">
    <source>
        <dbReference type="Proteomes" id="UP001596263"/>
    </source>
</evidence>
<name>A0ABW0CN29_STRCD</name>
<sequence length="202" mass="22240">MDLIEETYFGWDSVTHTVDCPNPTWDDVQTRYDQGARHDASGADPHTCSNSLCSHATTFGRVQLRLLCRDCDTVRIISGEGLAETYTTTDATGWGQPPRQVGEVWLWPGRPAIPGGEPQQYLVTRQPAAITQATLYGLITAYRDAEGTARWIAGAVRDDQGAHYVSSLRWRHRSAGLTDLDAAAEWIATVETAPQRPLEVAV</sequence>
<accession>A0ABW0CN29</accession>
<reference evidence="2" key="1">
    <citation type="journal article" date="2019" name="Int. J. Syst. Evol. Microbiol.">
        <title>The Global Catalogue of Microorganisms (GCM) 10K type strain sequencing project: providing services to taxonomists for standard genome sequencing and annotation.</title>
        <authorList>
            <consortium name="The Broad Institute Genomics Platform"/>
            <consortium name="The Broad Institute Genome Sequencing Center for Infectious Disease"/>
            <person name="Wu L."/>
            <person name="Ma J."/>
        </authorList>
    </citation>
    <scope>NUCLEOTIDE SEQUENCE [LARGE SCALE GENOMIC DNA]</scope>
    <source>
        <strain evidence="2">KCTC 42586</strain>
    </source>
</reference>